<proteinExistence type="inferred from homology"/>
<feature type="domain" description="Type I restriction modification DNA specificity" evidence="4">
    <location>
        <begin position="24"/>
        <end position="168"/>
    </location>
</feature>
<dbReference type="SUPFAM" id="SSF116734">
    <property type="entry name" value="DNA methylase specificity domain"/>
    <property type="match status" value="1"/>
</dbReference>
<reference evidence="5 6" key="1">
    <citation type="submission" date="2020-03" db="EMBL/GenBank/DDBJ databases">
        <title>Soil Listeria distribution.</title>
        <authorList>
            <person name="Liao J."/>
            <person name="Wiedmann M."/>
        </authorList>
    </citation>
    <scope>NUCLEOTIDE SEQUENCE [LARGE SCALE GENOMIC DNA]</scope>
    <source>
        <strain evidence="5 6">FSL L7-1829</strain>
    </source>
</reference>
<comment type="similarity">
    <text evidence="1">Belongs to the type-I restriction system S methylase family.</text>
</comment>
<dbReference type="GO" id="GO:0003677">
    <property type="term" value="F:DNA binding"/>
    <property type="evidence" value="ECO:0007669"/>
    <property type="project" value="UniProtKB-KW"/>
</dbReference>
<dbReference type="InterPro" id="IPR000055">
    <property type="entry name" value="Restrct_endonuc_typeI_TRD"/>
</dbReference>
<dbReference type="InterPro" id="IPR044946">
    <property type="entry name" value="Restrct_endonuc_typeI_TRD_sf"/>
</dbReference>
<dbReference type="GO" id="GO:0009307">
    <property type="term" value="P:DNA restriction-modification system"/>
    <property type="evidence" value="ECO:0007669"/>
    <property type="project" value="UniProtKB-KW"/>
</dbReference>
<keyword evidence="3" id="KW-0238">DNA-binding</keyword>
<evidence type="ECO:0000256" key="3">
    <source>
        <dbReference type="ARBA" id="ARBA00023125"/>
    </source>
</evidence>
<protein>
    <submittedName>
        <fullName evidence="5">Restriction endonuclease subunit S</fullName>
    </submittedName>
</protein>
<accession>A0A7X0W571</accession>
<dbReference type="Proteomes" id="UP000522007">
    <property type="component" value="Unassembled WGS sequence"/>
</dbReference>
<dbReference type="Pfam" id="PF01420">
    <property type="entry name" value="Methylase_S"/>
    <property type="match status" value="1"/>
</dbReference>
<dbReference type="EMBL" id="JAAROP010000005">
    <property type="protein sequence ID" value="MBC1322621.1"/>
    <property type="molecule type" value="Genomic_DNA"/>
</dbReference>
<evidence type="ECO:0000313" key="5">
    <source>
        <dbReference type="EMBL" id="MBC1322621.1"/>
    </source>
</evidence>
<name>A0A7X0W571_LISWE</name>
<keyword evidence="5" id="KW-0255">Endonuclease</keyword>
<dbReference type="Gene3D" id="3.90.220.20">
    <property type="entry name" value="DNA methylase specificity domains"/>
    <property type="match status" value="1"/>
</dbReference>
<evidence type="ECO:0000256" key="1">
    <source>
        <dbReference type="ARBA" id="ARBA00010923"/>
    </source>
</evidence>
<organism evidence="5 6">
    <name type="scientific">Listeria welshimeri</name>
    <dbReference type="NCBI Taxonomy" id="1643"/>
    <lineage>
        <taxon>Bacteria</taxon>
        <taxon>Bacillati</taxon>
        <taxon>Bacillota</taxon>
        <taxon>Bacilli</taxon>
        <taxon>Bacillales</taxon>
        <taxon>Listeriaceae</taxon>
        <taxon>Listeria</taxon>
    </lineage>
</organism>
<evidence type="ECO:0000313" key="6">
    <source>
        <dbReference type="Proteomes" id="UP000522007"/>
    </source>
</evidence>
<keyword evidence="5" id="KW-0540">Nuclease</keyword>
<dbReference type="GO" id="GO:0004519">
    <property type="term" value="F:endonuclease activity"/>
    <property type="evidence" value="ECO:0007669"/>
    <property type="project" value="UniProtKB-KW"/>
</dbReference>
<dbReference type="AlphaFoldDB" id="A0A7X0W571"/>
<keyword evidence="2" id="KW-0680">Restriction system</keyword>
<evidence type="ECO:0000256" key="2">
    <source>
        <dbReference type="ARBA" id="ARBA00022747"/>
    </source>
</evidence>
<sequence>MIIKKTVGELINYVDERNIDSSIMDFYGININKEFMPTVANVDTVDPKKYKVVRKNRFVFSGMQTGRDKTIRIGLFDRENPIIVSPAYTTFEIKDENVILPEYFFMLFLRNESDRYGWFISDSSVRANLDLDRFEEILFNLPPIEIQRKYVKLYEAISRVPELKQQIKDICPILINGAIKEAKAHAKV</sequence>
<keyword evidence="5" id="KW-0378">Hydrolase</keyword>
<evidence type="ECO:0000259" key="4">
    <source>
        <dbReference type="Pfam" id="PF01420"/>
    </source>
</evidence>
<gene>
    <name evidence="5" type="ORF">HB853_06655</name>
</gene>
<comment type="caution">
    <text evidence="5">The sequence shown here is derived from an EMBL/GenBank/DDBJ whole genome shotgun (WGS) entry which is preliminary data.</text>
</comment>